<evidence type="ECO:0000313" key="2">
    <source>
        <dbReference type="EMBL" id="CAB4140259.1"/>
    </source>
</evidence>
<proteinExistence type="predicted"/>
<gene>
    <name evidence="2" type="ORF">UFOVP409_23</name>
    <name evidence="3" type="ORF">UFOVP684_12</name>
</gene>
<feature type="coiled-coil region" evidence="1">
    <location>
        <begin position="7"/>
        <end position="41"/>
    </location>
</feature>
<protein>
    <submittedName>
        <fullName evidence="2">Uncharacterized protein</fullName>
    </submittedName>
</protein>
<dbReference type="EMBL" id="LR796652">
    <property type="protein sequence ID" value="CAB4157278.1"/>
    <property type="molecule type" value="Genomic_DNA"/>
</dbReference>
<accession>A0A6J5M927</accession>
<evidence type="ECO:0000256" key="1">
    <source>
        <dbReference type="SAM" id="Coils"/>
    </source>
</evidence>
<reference evidence="2" key="1">
    <citation type="submission" date="2020-04" db="EMBL/GenBank/DDBJ databases">
        <authorList>
            <person name="Chiriac C."/>
            <person name="Salcher M."/>
            <person name="Ghai R."/>
            <person name="Kavagutti S V."/>
        </authorList>
    </citation>
    <scope>NUCLEOTIDE SEQUENCE</scope>
</reference>
<sequence>MRDPVWFAEFEREYNEREERLDEIREKTKEFKEQLEKTNSLWRKRKNLEKENG</sequence>
<organism evidence="2">
    <name type="scientific">uncultured Caudovirales phage</name>
    <dbReference type="NCBI Taxonomy" id="2100421"/>
    <lineage>
        <taxon>Viruses</taxon>
        <taxon>Duplodnaviria</taxon>
        <taxon>Heunggongvirae</taxon>
        <taxon>Uroviricota</taxon>
        <taxon>Caudoviricetes</taxon>
        <taxon>Peduoviridae</taxon>
        <taxon>Maltschvirus</taxon>
        <taxon>Maltschvirus maltsch</taxon>
    </lineage>
</organism>
<evidence type="ECO:0000313" key="3">
    <source>
        <dbReference type="EMBL" id="CAB4157278.1"/>
    </source>
</evidence>
<name>A0A6J5M927_9CAUD</name>
<dbReference type="EMBL" id="LR796382">
    <property type="protein sequence ID" value="CAB4140259.1"/>
    <property type="molecule type" value="Genomic_DNA"/>
</dbReference>
<keyword evidence="1" id="KW-0175">Coiled coil</keyword>